<evidence type="ECO:0000256" key="1">
    <source>
        <dbReference type="SAM" id="SignalP"/>
    </source>
</evidence>
<name>A0A923S385_9BURK</name>
<organism evidence="2 3">
    <name type="scientific">Ramlibacter albus</name>
    <dbReference type="NCBI Taxonomy" id="2079448"/>
    <lineage>
        <taxon>Bacteria</taxon>
        <taxon>Pseudomonadati</taxon>
        <taxon>Pseudomonadota</taxon>
        <taxon>Betaproteobacteria</taxon>
        <taxon>Burkholderiales</taxon>
        <taxon>Comamonadaceae</taxon>
        <taxon>Ramlibacter</taxon>
    </lineage>
</organism>
<comment type="caution">
    <text evidence="2">The sequence shown here is derived from an EMBL/GenBank/DDBJ whole genome shotgun (WGS) entry which is preliminary data.</text>
</comment>
<reference evidence="2" key="1">
    <citation type="submission" date="2020-08" db="EMBL/GenBank/DDBJ databases">
        <title>Ramlibacter sp. GTP1 16S ribosomal RNA gene genome sequencing and assembly.</title>
        <authorList>
            <person name="Kang M."/>
        </authorList>
    </citation>
    <scope>NUCLEOTIDE SEQUENCE</scope>
    <source>
        <strain evidence="2">GTP1</strain>
    </source>
</reference>
<evidence type="ECO:0000313" key="2">
    <source>
        <dbReference type="EMBL" id="MBC5765578.1"/>
    </source>
</evidence>
<dbReference type="EMBL" id="JACORU010000004">
    <property type="protein sequence ID" value="MBC5765578.1"/>
    <property type="molecule type" value="Genomic_DNA"/>
</dbReference>
<dbReference type="InterPro" id="IPR013783">
    <property type="entry name" value="Ig-like_fold"/>
</dbReference>
<feature type="signal peptide" evidence="1">
    <location>
        <begin position="1"/>
        <end position="31"/>
    </location>
</feature>
<dbReference type="AlphaFoldDB" id="A0A923S385"/>
<keyword evidence="3" id="KW-1185">Reference proteome</keyword>
<accession>A0A923S385</accession>
<keyword evidence="1" id="KW-0732">Signal</keyword>
<dbReference type="Gene3D" id="2.60.40.10">
    <property type="entry name" value="Immunoglobulins"/>
    <property type="match status" value="1"/>
</dbReference>
<protein>
    <submittedName>
        <fullName evidence="2">Uncharacterized protein</fullName>
    </submittedName>
</protein>
<feature type="chain" id="PRO_5036839771" evidence="1">
    <location>
        <begin position="32"/>
        <end position="450"/>
    </location>
</feature>
<dbReference type="RefSeq" id="WP_187082035.1">
    <property type="nucleotide sequence ID" value="NZ_JACORU010000004.1"/>
</dbReference>
<dbReference type="Proteomes" id="UP000596827">
    <property type="component" value="Unassembled WGS sequence"/>
</dbReference>
<proteinExistence type="predicted"/>
<evidence type="ECO:0000313" key="3">
    <source>
        <dbReference type="Proteomes" id="UP000596827"/>
    </source>
</evidence>
<sequence>MKARLRSTVAAAMVLLPAAATFVATPNVAVAAPRYAAPEIITMQVNSDEGLSRGADLSFALEGTPRSKVSVTFSRITLTLKETSAGMYRGTYTVRAKDRIDPTQPIVARLTSGRSTATSNFTWPSSFQALSMGNAPTPVAALPRVENFRMWPRERLEPGRELHYIFTAPPGLSATFEIPGVATAIPMREVAPGRYEGTYTIRQRDNIAAFDTAVATVRSGTQTVTARLSANTAPRDNQPPQVVGMTPRPGDVISLSGPERVSAQFDDNGGRGVDPATVRLTISGRDVTSESRITPNEVTFRGDLPPGRHTAEVTARDFAGNAVSKSWNFEVAGRDRVGAVPGGPLTLAVTSPAHNAQVDANGNLVIQGRTAPFARVTARVEAVAPVFGNRLSVAQPVMTETVQADREGFFTLSTRPSALPIPGTRFEVSLTATHNAQTAEQRLTVYQRQG</sequence>
<gene>
    <name evidence="2" type="ORF">H8R02_14010</name>
</gene>